<keyword evidence="2" id="KW-0813">Transport</keyword>
<comment type="similarity">
    <text evidence="11">Belongs to the TonB-dependent receptor family.</text>
</comment>
<dbReference type="Gene3D" id="2.40.170.20">
    <property type="entry name" value="TonB-dependent receptor, beta-barrel domain"/>
    <property type="match status" value="1"/>
</dbReference>
<evidence type="ECO:0000256" key="5">
    <source>
        <dbReference type="ARBA" id="ARBA00022692"/>
    </source>
</evidence>
<keyword evidence="7" id="KW-0406">Ion transport</keyword>
<dbReference type="AlphaFoldDB" id="A0A031JND2"/>
<evidence type="ECO:0000313" key="14">
    <source>
        <dbReference type="EMBL" id="EZP74742.1"/>
    </source>
</evidence>
<evidence type="ECO:0000256" key="3">
    <source>
        <dbReference type="ARBA" id="ARBA00022452"/>
    </source>
</evidence>
<protein>
    <submittedName>
        <fullName evidence="14">TonB-dependent receptor, plug</fullName>
    </submittedName>
</protein>
<feature type="domain" description="TonB-dependent receptor plug" evidence="13">
    <location>
        <begin position="134"/>
        <end position="239"/>
    </location>
</feature>
<evidence type="ECO:0000259" key="13">
    <source>
        <dbReference type="Pfam" id="PF07715"/>
    </source>
</evidence>
<dbReference type="Pfam" id="PF00593">
    <property type="entry name" value="TonB_dep_Rec_b-barrel"/>
    <property type="match status" value="1"/>
</dbReference>
<keyword evidence="6" id="KW-0408">Iron</keyword>
<reference evidence="14 15" key="1">
    <citation type="submission" date="2014-03" db="EMBL/GenBank/DDBJ databases">
        <title>Whole genome sequence of Novosphingobium resinovorum KF1.</title>
        <authorList>
            <person name="Gan H.M."/>
            <person name="Gan H.Y."/>
            <person name="Chew T.H."/>
            <person name="Savka M.A."/>
        </authorList>
    </citation>
    <scope>NUCLEOTIDE SEQUENCE [LARGE SCALE GENOMIC DNA]</scope>
    <source>
        <strain evidence="14 15">KF1</strain>
    </source>
</reference>
<feature type="domain" description="TonB-dependent receptor-like beta-barrel" evidence="12">
    <location>
        <begin position="290"/>
        <end position="741"/>
    </location>
</feature>
<evidence type="ECO:0000259" key="12">
    <source>
        <dbReference type="Pfam" id="PF00593"/>
    </source>
</evidence>
<evidence type="ECO:0000256" key="7">
    <source>
        <dbReference type="ARBA" id="ARBA00023065"/>
    </source>
</evidence>
<keyword evidence="8 11" id="KW-0798">TonB box</keyword>
<dbReference type="InterPro" id="IPR039426">
    <property type="entry name" value="TonB-dep_rcpt-like"/>
</dbReference>
<comment type="caution">
    <text evidence="14">The sequence shown here is derived from an EMBL/GenBank/DDBJ whole genome shotgun (WGS) entry which is preliminary data.</text>
</comment>
<accession>A0A031JND2</accession>
<sequence length="779" mass="81789">MRGRGVFALAMALVAAPDRACARDLAIPSCTLAEAIDIIARGTGASIGTTNPALLRRRIASKRVSGGVDNMLRQILGNGVMLRRLGGDSWLIVGLRRLEAEPVSALIPMRPPEPGGAAIVVARSRSDAALHAFPLTARVMPGAMIDAAAAMRGSDALADRVALVSGTHLGPGRDKLFLRGIADSSFAGTRAATVAPYLGEQRLTYRAADPGLLPLDLEQVEVLPGPHGTLYGAGALGGIVRLQPRAPDLGEASARGWGGISATTHGAMGGDLGGLANLPVVEGQLGLRVLGYRSDAGGYIDDTARGDKDVNRVRTTGGRLALRYRQGDWTADIGGAVQAIRSHDAQYAQPGTGLGAAGALERRSGVAEPSSDHIALASATVRGGGGPVHVSATVGAVEQRMDQNYAATARDGGAILYRQADHASLVTIEARAWREPGDGPSWVGGVSILSSRARQIRSVLPESPGDRLRVRNDNTELSAFGEVTVDAGPGLSFTGGLRLSRMTLDGDALGKLDSFYFSREQEPVSVARSETRLLPSLAATLKLHGKGRAYARYERGYRPGGVAGGIVSRKFASDRIGTLEVGLRDVGTGPLEWDATLAWSQWRDVQGDLLTPVGLTYTENIGDARVFSADATGRAQVTGRLQLLGAAMVVRDRLHPLEYLRDGSRSLPNVPGLSLRGEARYRLPLRAGRSLGLGALVVHEGVSHLGAGANLDLRQGGVTRLDLSGRLELDRAVVALSVENLLDARGDRFALGNPFTLRAGAQTTPQRPRTVRVGFEAGF</sequence>
<keyword evidence="10" id="KW-0998">Cell outer membrane</keyword>
<keyword evidence="9 11" id="KW-0472">Membrane</keyword>
<keyword evidence="3" id="KW-1134">Transmembrane beta strand</keyword>
<keyword evidence="14" id="KW-0675">Receptor</keyword>
<dbReference type="GO" id="GO:0006826">
    <property type="term" value="P:iron ion transport"/>
    <property type="evidence" value="ECO:0007669"/>
    <property type="project" value="UniProtKB-KW"/>
</dbReference>
<comment type="subcellular location">
    <subcellularLocation>
        <location evidence="1">Cell outer membrane</location>
        <topology evidence="1">Multi-pass membrane protein</topology>
    </subcellularLocation>
</comment>
<evidence type="ECO:0000256" key="4">
    <source>
        <dbReference type="ARBA" id="ARBA00022496"/>
    </source>
</evidence>
<name>A0A031JND2_9SPHN</name>
<dbReference type="PANTHER" id="PTHR32552:SF81">
    <property type="entry name" value="TONB-DEPENDENT OUTER MEMBRANE RECEPTOR"/>
    <property type="match status" value="1"/>
</dbReference>
<organism evidence="14 15">
    <name type="scientific">Novosphingobium resinovorum</name>
    <dbReference type="NCBI Taxonomy" id="158500"/>
    <lineage>
        <taxon>Bacteria</taxon>
        <taxon>Pseudomonadati</taxon>
        <taxon>Pseudomonadota</taxon>
        <taxon>Alphaproteobacteria</taxon>
        <taxon>Sphingomonadales</taxon>
        <taxon>Sphingomonadaceae</taxon>
        <taxon>Novosphingobium</taxon>
    </lineage>
</organism>
<dbReference type="SUPFAM" id="SSF56935">
    <property type="entry name" value="Porins"/>
    <property type="match status" value="1"/>
</dbReference>
<dbReference type="PANTHER" id="PTHR32552">
    <property type="entry name" value="FERRICHROME IRON RECEPTOR-RELATED"/>
    <property type="match status" value="1"/>
</dbReference>
<evidence type="ECO:0000256" key="8">
    <source>
        <dbReference type="ARBA" id="ARBA00023077"/>
    </source>
</evidence>
<gene>
    <name evidence="14" type="ORF">BV97_04690</name>
</gene>
<evidence type="ECO:0000256" key="1">
    <source>
        <dbReference type="ARBA" id="ARBA00004571"/>
    </source>
</evidence>
<dbReference type="STRING" id="158500.BES08_00185"/>
<evidence type="ECO:0000256" key="10">
    <source>
        <dbReference type="ARBA" id="ARBA00023237"/>
    </source>
</evidence>
<dbReference type="GO" id="GO:0009279">
    <property type="term" value="C:cell outer membrane"/>
    <property type="evidence" value="ECO:0007669"/>
    <property type="project" value="UniProtKB-SubCell"/>
</dbReference>
<proteinExistence type="inferred from homology"/>
<dbReference type="InterPro" id="IPR012910">
    <property type="entry name" value="Plug_dom"/>
</dbReference>
<evidence type="ECO:0000256" key="6">
    <source>
        <dbReference type="ARBA" id="ARBA00023004"/>
    </source>
</evidence>
<dbReference type="EMBL" id="JFYZ01000041">
    <property type="protein sequence ID" value="EZP74742.1"/>
    <property type="molecule type" value="Genomic_DNA"/>
</dbReference>
<dbReference type="PATRIC" id="fig|158500.4.peg.4763"/>
<keyword evidence="5" id="KW-0812">Transmembrane</keyword>
<dbReference type="eggNOG" id="COG4773">
    <property type="taxonomic scope" value="Bacteria"/>
</dbReference>
<evidence type="ECO:0000313" key="15">
    <source>
        <dbReference type="Proteomes" id="UP000024329"/>
    </source>
</evidence>
<evidence type="ECO:0000256" key="11">
    <source>
        <dbReference type="RuleBase" id="RU003357"/>
    </source>
</evidence>
<dbReference type="InterPro" id="IPR000531">
    <property type="entry name" value="Beta-barrel_TonB"/>
</dbReference>
<keyword evidence="4" id="KW-0410">Iron transport</keyword>
<dbReference type="Pfam" id="PF07715">
    <property type="entry name" value="Plug"/>
    <property type="match status" value="1"/>
</dbReference>
<dbReference type="Proteomes" id="UP000024329">
    <property type="component" value="Unassembled WGS sequence"/>
</dbReference>
<dbReference type="InterPro" id="IPR036942">
    <property type="entry name" value="Beta-barrel_TonB_sf"/>
</dbReference>
<evidence type="ECO:0000256" key="2">
    <source>
        <dbReference type="ARBA" id="ARBA00022448"/>
    </source>
</evidence>
<evidence type="ECO:0000256" key="9">
    <source>
        <dbReference type="ARBA" id="ARBA00023136"/>
    </source>
</evidence>